<proteinExistence type="predicted"/>
<organism evidence="1 2">
    <name type="scientific">Streptomyces heliomycini</name>
    <dbReference type="NCBI Taxonomy" id="284032"/>
    <lineage>
        <taxon>Bacteria</taxon>
        <taxon>Bacillati</taxon>
        <taxon>Actinomycetota</taxon>
        <taxon>Actinomycetes</taxon>
        <taxon>Kitasatosporales</taxon>
        <taxon>Streptomycetaceae</taxon>
        <taxon>Streptomyces</taxon>
    </lineage>
</organism>
<dbReference type="EMBL" id="JBHMDI010000141">
    <property type="protein sequence ID" value="MFB9351867.1"/>
    <property type="molecule type" value="Genomic_DNA"/>
</dbReference>
<keyword evidence="2" id="KW-1185">Reference proteome</keyword>
<name>A0ABV5LI74_9ACTN</name>
<evidence type="ECO:0000313" key="2">
    <source>
        <dbReference type="Proteomes" id="UP001589753"/>
    </source>
</evidence>
<gene>
    <name evidence="1" type="ORF">ACFFUA_31375</name>
</gene>
<protein>
    <submittedName>
        <fullName evidence="1">Uncharacterized protein</fullName>
    </submittedName>
</protein>
<evidence type="ECO:0000313" key="1">
    <source>
        <dbReference type="EMBL" id="MFB9351867.1"/>
    </source>
</evidence>
<comment type="caution">
    <text evidence="1">The sequence shown here is derived from an EMBL/GenBank/DDBJ whole genome shotgun (WGS) entry which is preliminary data.</text>
</comment>
<dbReference type="RefSeq" id="WP_234392669.1">
    <property type="nucleotide sequence ID" value="NZ_JBHMDI010000141.1"/>
</dbReference>
<sequence length="51" mass="5468">MDVELTDDEHLRALAALEAVVRDEDEVLAVLASGRCLRCWPPTGSTPSTAS</sequence>
<dbReference type="Proteomes" id="UP001589753">
    <property type="component" value="Unassembled WGS sequence"/>
</dbReference>
<reference evidence="1 2" key="1">
    <citation type="submission" date="2024-09" db="EMBL/GenBank/DDBJ databases">
        <authorList>
            <person name="Sun Q."/>
            <person name="Mori K."/>
        </authorList>
    </citation>
    <scope>NUCLEOTIDE SEQUENCE [LARGE SCALE GENOMIC DNA]</scope>
    <source>
        <strain evidence="1 2">JCM 9767</strain>
    </source>
</reference>
<accession>A0ABV5LI74</accession>